<dbReference type="InterPro" id="IPR038734">
    <property type="entry name" value="YhaN_AAA"/>
</dbReference>
<sequence>MRFVTLALERYGHFDDCTLTFRNGEPDLHVVYGANEAGKTTSMAAVSDLLFGFPGRSPYNFMYDYSLLRVGAVLEDAGQTMSCRRKKALSGSLLGPDDKPIDEGPLLAMLRGQTRETFGLSFSLDQEGLRAGGKAMVEARNDLGRALFAAGSGLTGISDELARLEQEADAIWGPRASSKRSFTVAQRELETNARAIRERSLRPKTWLDGKAAVATAQAKLEDARGRRDELLAEISRAERLRRIAPLARLRTDHLTALAEYGATVDIPAQREDMAEAAMADAALATRAKAAAAKLAEEAAERMKALVADAATLAQADLIDELVTASGAVEKAGSDMVRLTTEQATRSGRIERLREEAGALAADPPSRIASAKLRELALAHIEDKSALSQIAESEQELEERRRAAPVNTSTVDDGSPDELKTVVAAVDAARALGADIDARCLKLRRTADSAATTLAQALVRLAPWSGGASSLLELPRIGQVEVDEVRKMVSDLTTEVDRELATAARSKAEAASLCLHMEQLASGKAVSADEIASARAERDERWRPLRDHVLSEIRLDAPNEAVAAFETTLAQADERSDLRFAAADESSRLTDMGNRAAKLLLDADQADIRAQTFTGRREAARTAWGKKLTAAGHPDMEPIRFLAWSSERVAAESAHAASVVAAEEADATSARRASVLAGLALCLPEGDVARVGVEIAPALASAARLRTDLETAQQQRRLDEAEAARIEQDAEALGRRRKRLEDAASTRTDQWRQQLEQTGLSLEIESAVATLDVLEELRVEIAAQSDLKGRLDGMVRDAGEHDGRVVALADALGIPAAKESGDRLAIMRTRLTAARSTATVLDSLQATVSNRDEEMATEDAKLTAALDSLAALMEETGATDIDELTGAIERSRAVRALRASVADTDAAIKSAGDGKGLEELLGSLEGVDPDGLASRTQTLSSELADLNAEVDAAAAAHGDARRAFASLEQEGDSAVDAATDADHARAELAVLSEQYILKRAEAITLRWAIEQYRERHQDPMLLRASELFSTLTIGRYAALRIDNDAGMPRLLGIRDDGRAVVEIGAMSEGTTDQLFLALRLAAVEQSVASGIRLPFLADDLFVNFDDERSEAGFRVLADLAKSTQVLFFTHHPHLASIARSVVGADVHSECSLA</sequence>
<dbReference type="OrthoDB" id="9764467at2"/>
<feature type="region of interest" description="Disordered" evidence="2">
    <location>
        <begin position="390"/>
        <end position="414"/>
    </location>
</feature>
<feature type="domain" description="YhaN AAA" evidence="3">
    <location>
        <begin position="1"/>
        <end position="206"/>
    </location>
</feature>
<accession>A0A1D8A6T5</accession>
<dbReference type="EMBL" id="CP017075">
    <property type="protein sequence ID" value="AOR77815.1"/>
    <property type="molecule type" value="Genomic_DNA"/>
</dbReference>
<dbReference type="PANTHER" id="PTHR41259:SF1">
    <property type="entry name" value="DOUBLE-STRAND BREAK REPAIR RAD50 ATPASE, PUTATIVE-RELATED"/>
    <property type="match status" value="1"/>
</dbReference>
<dbReference type="InterPro" id="IPR027417">
    <property type="entry name" value="P-loop_NTPase"/>
</dbReference>
<dbReference type="PANTHER" id="PTHR41259">
    <property type="entry name" value="DOUBLE-STRAND BREAK REPAIR RAD50 ATPASE, PUTATIVE-RELATED"/>
    <property type="match status" value="1"/>
</dbReference>
<gene>
    <name evidence="4" type="ORF">BES08_14415</name>
</gene>
<evidence type="ECO:0000259" key="3">
    <source>
        <dbReference type="Pfam" id="PF13514"/>
    </source>
</evidence>
<dbReference type="AlphaFoldDB" id="A0A1D8A6T5"/>
<dbReference type="Gene3D" id="3.40.50.300">
    <property type="entry name" value="P-loop containing nucleotide triphosphate hydrolases"/>
    <property type="match status" value="2"/>
</dbReference>
<keyword evidence="5" id="KW-1185">Reference proteome</keyword>
<organism evidence="4 5">
    <name type="scientific">Novosphingobium resinovorum</name>
    <dbReference type="NCBI Taxonomy" id="158500"/>
    <lineage>
        <taxon>Bacteria</taxon>
        <taxon>Pseudomonadati</taxon>
        <taxon>Pseudomonadota</taxon>
        <taxon>Alphaproteobacteria</taxon>
        <taxon>Sphingomonadales</taxon>
        <taxon>Sphingomonadaceae</taxon>
        <taxon>Novosphingobium</taxon>
    </lineage>
</organism>
<feature type="coiled-coil region" evidence="1">
    <location>
        <begin position="701"/>
        <end position="742"/>
    </location>
</feature>
<name>A0A1D8A6T5_9SPHN</name>
<feature type="coiled-coil region" evidence="1">
    <location>
        <begin position="213"/>
        <end position="240"/>
    </location>
</feature>
<evidence type="ECO:0000313" key="4">
    <source>
        <dbReference type="EMBL" id="AOR77815.1"/>
    </source>
</evidence>
<reference evidence="5" key="1">
    <citation type="journal article" date="2017" name="J. Biotechnol.">
        <title>Complete genome sequence of Novosphingobium resinovorum SA1, a versatile xenobiotic-degrading bacterium capable of utilizing sulfanilic acid.</title>
        <authorList>
            <person name="Hegedus B."/>
            <person name="Kos P.B."/>
            <person name="Balint B."/>
            <person name="Maroti G."/>
            <person name="Gan H.M."/>
            <person name="Perei K."/>
            <person name="Rakhely G."/>
        </authorList>
    </citation>
    <scope>NUCLEOTIDE SEQUENCE [LARGE SCALE GENOMIC DNA]</scope>
    <source>
        <strain evidence="5">SA1</strain>
    </source>
</reference>
<evidence type="ECO:0000256" key="1">
    <source>
        <dbReference type="SAM" id="Coils"/>
    </source>
</evidence>
<dbReference type="RefSeq" id="WP_069708722.1">
    <property type="nucleotide sequence ID" value="NZ_CP017075.1"/>
</dbReference>
<dbReference type="Proteomes" id="UP000094626">
    <property type="component" value="Chromosome"/>
</dbReference>
<protein>
    <submittedName>
        <fullName evidence="4">Chromosome segregation protein SMC</fullName>
    </submittedName>
</protein>
<dbReference type="KEGG" id="nre:BES08_14415"/>
<keyword evidence="1" id="KW-0175">Coiled coil</keyword>
<proteinExistence type="predicted"/>
<dbReference type="Pfam" id="PF13514">
    <property type="entry name" value="AAA_27"/>
    <property type="match status" value="1"/>
</dbReference>
<dbReference type="SUPFAM" id="SSF52540">
    <property type="entry name" value="P-loop containing nucleoside triphosphate hydrolases"/>
    <property type="match status" value="1"/>
</dbReference>
<evidence type="ECO:0000313" key="5">
    <source>
        <dbReference type="Proteomes" id="UP000094626"/>
    </source>
</evidence>
<evidence type="ECO:0000256" key="2">
    <source>
        <dbReference type="SAM" id="MobiDB-lite"/>
    </source>
</evidence>